<name>A0A5N8XL58_9ACTN</name>
<organism evidence="2 3">
    <name type="scientific">Streptomyces spongiae</name>
    <dbReference type="NCBI Taxonomy" id="565072"/>
    <lineage>
        <taxon>Bacteria</taxon>
        <taxon>Bacillati</taxon>
        <taxon>Actinomycetota</taxon>
        <taxon>Actinomycetes</taxon>
        <taxon>Kitasatosporales</taxon>
        <taxon>Streptomycetaceae</taxon>
        <taxon>Streptomyces</taxon>
    </lineage>
</organism>
<evidence type="ECO:0000313" key="3">
    <source>
        <dbReference type="Proteomes" id="UP000400924"/>
    </source>
</evidence>
<reference evidence="2 3" key="1">
    <citation type="submission" date="2019-07" db="EMBL/GenBank/DDBJ databases">
        <title>New species of Amycolatopsis and Streptomyces.</title>
        <authorList>
            <person name="Duangmal K."/>
            <person name="Teo W.F.A."/>
            <person name="Lipun K."/>
        </authorList>
    </citation>
    <scope>NUCLEOTIDE SEQUENCE [LARGE SCALE GENOMIC DNA]</scope>
    <source>
        <strain evidence="2 3">NBRC 106415</strain>
    </source>
</reference>
<gene>
    <name evidence="2" type="ORF">FNH08_22240</name>
</gene>
<sequence length="259" mass="27401">MSMMLPDELEWVLEMLGYRWPTADEDKLRDSAELWRKFGDDIVALHERANSAARSVTAHNGGESIDAFTKVYDKFDSGGDGYLANASQAAYIIAGVMEACAALVVFAKWAVIAQLVALAIEIIAAQAAAPFTFGLSEVAALGATQATRLIVRRLLDELKEALMEAIVEAMKEPAVSAIEAIITDLVRQTVNVSFGAQEGYDLGQTAKAGAQGGWEAIKQTPQTLAEGVRDSLGAKAGSRAHHAIDSRIDGYDGGAGGSG</sequence>
<dbReference type="InterPro" id="IPR057746">
    <property type="entry name" value="CpnT-like_N"/>
</dbReference>
<evidence type="ECO:0000313" key="2">
    <source>
        <dbReference type="EMBL" id="MPY59786.1"/>
    </source>
</evidence>
<keyword evidence="3" id="KW-1185">Reference proteome</keyword>
<dbReference type="OrthoDB" id="9111418at2"/>
<dbReference type="Proteomes" id="UP000400924">
    <property type="component" value="Unassembled WGS sequence"/>
</dbReference>
<accession>A0A5N8XL58</accession>
<protein>
    <submittedName>
        <fullName evidence="2">PE-PGRS family protein</fullName>
    </submittedName>
</protein>
<feature type="domain" description="Outer membrane channel protein CpnT-like N-terminal" evidence="1">
    <location>
        <begin position="9"/>
        <end position="149"/>
    </location>
</feature>
<comment type="caution">
    <text evidence="2">The sequence shown here is derived from an EMBL/GenBank/DDBJ whole genome shotgun (WGS) entry which is preliminary data.</text>
</comment>
<feature type="non-terminal residue" evidence="2">
    <location>
        <position position="259"/>
    </location>
</feature>
<dbReference type="Pfam" id="PF25547">
    <property type="entry name" value="WXG100_2"/>
    <property type="match status" value="1"/>
</dbReference>
<evidence type="ECO:0000259" key="1">
    <source>
        <dbReference type="Pfam" id="PF25547"/>
    </source>
</evidence>
<dbReference type="RefSeq" id="WP_152773253.1">
    <property type="nucleotide sequence ID" value="NZ_VJZC01000164.1"/>
</dbReference>
<proteinExistence type="predicted"/>
<dbReference type="AlphaFoldDB" id="A0A5N8XL58"/>
<dbReference type="EMBL" id="VJZC01000164">
    <property type="protein sequence ID" value="MPY59786.1"/>
    <property type="molecule type" value="Genomic_DNA"/>
</dbReference>